<dbReference type="SMART" id="SM00873">
    <property type="entry name" value="B3_4"/>
    <property type="match status" value="1"/>
</dbReference>
<evidence type="ECO:0000313" key="3">
    <source>
        <dbReference type="Proteomes" id="UP000011912"/>
    </source>
</evidence>
<dbReference type="RefSeq" id="WP_009552671.1">
    <property type="nucleotide sequence ID" value="NZ_ANAG01000008.1"/>
</dbReference>
<protein>
    <recommendedName>
        <fullName evidence="1">B3/B4 tRNA-binding domain-containing protein</fullName>
    </recommendedName>
</protein>
<reference evidence="2 3" key="1">
    <citation type="journal article" date="2013" name="Genome Announc.">
        <title>Genome Sequence of Lactobacillus saerimneri 30a (Formerly Lactobacillus sp. Strain 30a), a Reference Lactic Acid Bacterium Strain Producing Biogenic Amines.</title>
        <authorList>
            <person name="Romano A."/>
            <person name="Trip H."/>
            <person name="Campbell-Sills H."/>
            <person name="Bouchez O."/>
            <person name="Sherman D."/>
            <person name="Lolkema J.S."/>
            <person name="Lucas P.M."/>
        </authorList>
    </citation>
    <scope>NUCLEOTIDE SEQUENCE [LARGE SCALE GENOMIC DNA]</scope>
    <source>
        <strain evidence="2 3">30a</strain>
    </source>
</reference>
<dbReference type="PANTHER" id="PTHR39209">
    <property type="match status" value="1"/>
</dbReference>
<dbReference type="PANTHER" id="PTHR39209:SF2">
    <property type="entry name" value="CYTOPLASMIC PROTEIN"/>
    <property type="match status" value="1"/>
</dbReference>
<name>M5J4M6_9LACO</name>
<comment type="caution">
    <text evidence="2">The sequence shown here is derived from an EMBL/GenBank/DDBJ whole genome shotgun (WGS) entry which is preliminary data.</text>
</comment>
<dbReference type="SUPFAM" id="SSF56037">
    <property type="entry name" value="PheT/TilS domain"/>
    <property type="match status" value="1"/>
</dbReference>
<dbReference type="Gene3D" id="3.50.40.10">
    <property type="entry name" value="Phenylalanyl-trna Synthetase, Chain B, domain 3"/>
    <property type="match status" value="1"/>
</dbReference>
<dbReference type="EMBL" id="ANAG01000008">
    <property type="protein sequence ID" value="EKW99338.1"/>
    <property type="molecule type" value="Genomic_DNA"/>
</dbReference>
<feature type="domain" description="B3/B4 tRNA-binding" evidence="1">
    <location>
        <begin position="62"/>
        <end position="216"/>
    </location>
</feature>
<dbReference type="AlphaFoldDB" id="M5J4M6"/>
<dbReference type="PATRIC" id="fig|1227363.6.peg.564"/>
<keyword evidence="3" id="KW-1185">Reference proteome</keyword>
<sequence>MKFVVAPEIFAKLPEMYVGVVVAKGINNAISYDAITTMLKQSNDQVQVKYRNVNVREQPEIIPYREAFRALGINPNRFPCSVEALFKRIAKGHAIPSINPLVDLNNALSLKYALPMGTHTLDGVAEPVTMRLAQAGDQFVPLGTDHAEEPPVGEVVYAVGSQVRTRRWTWRQSEHGKITATTHDVFFPIDGFADINKDRVDQARMELQEQLETIFGVKTQTGVVDRKHPEFEWG</sequence>
<dbReference type="Proteomes" id="UP000011912">
    <property type="component" value="Unassembled WGS sequence"/>
</dbReference>
<dbReference type="GO" id="GO:0004826">
    <property type="term" value="F:phenylalanine-tRNA ligase activity"/>
    <property type="evidence" value="ECO:0007669"/>
    <property type="project" value="InterPro"/>
</dbReference>
<dbReference type="Pfam" id="PF03483">
    <property type="entry name" value="B3_4"/>
    <property type="match status" value="1"/>
</dbReference>
<dbReference type="InterPro" id="IPR020825">
    <property type="entry name" value="Phe-tRNA_synthase-like_B3/B4"/>
</dbReference>
<dbReference type="STRING" id="1227363.D271_02894"/>
<evidence type="ECO:0000313" key="2">
    <source>
        <dbReference type="EMBL" id="EKW99338.1"/>
    </source>
</evidence>
<dbReference type="InterPro" id="IPR005146">
    <property type="entry name" value="B3/B4_tRNA-bd"/>
</dbReference>
<evidence type="ECO:0000259" key="1">
    <source>
        <dbReference type="SMART" id="SM00873"/>
    </source>
</evidence>
<proteinExistence type="predicted"/>
<accession>M5J4M6</accession>
<dbReference type="GO" id="GO:0003723">
    <property type="term" value="F:RNA binding"/>
    <property type="evidence" value="ECO:0007669"/>
    <property type="project" value="InterPro"/>
</dbReference>
<gene>
    <name evidence="2" type="ORF">D271_02894</name>
</gene>
<organism evidence="2 3">
    <name type="scientific">Ligilactobacillus saerimneri 30a</name>
    <dbReference type="NCBI Taxonomy" id="1227363"/>
    <lineage>
        <taxon>Bacteria</taxon>
        <taxon>Bacillati</taxon>
        <taxon>Bacillota</taxon>
        <taxon>Bacilli</taxon>
        <taxon>Lactobacillales</taxon>
        <taxon>Lactobacillaceae</taxon>
        <taxon>Ligilactobacillus</taxon>
    </lineage>
</organism>